<feature type="compositionally biased region" description="Gly residues" evidence="1">
    <location>
        <begin position="1690"/>
        <end position="1707"/>
    </location>
</feature>
<dbReference type="SUPFAM" id="SSF101898">
    <property type="entry name" value="NHL repeat"/>
    <property type="match status" value="1"/>
</dbReference>
<reference evidence="3 4" key="2">
    <citation type="submission" date="2023-12" db="EMBL/GenBank/DDBJ databases">
        <title>Description of an unclassified Opitutus bacterium of Verrucomicrobiota.</title>
        <authorList>
            <person name="Zhang D.-F."/>
        </authorList>
    </citation>
    <scope>NUCLEOTIDE SEQUENCE [LARGE SCALE GENOMIC DNA]</scope>
    <source>
        <strain evidence="3 4">WL0086</strain>
    </source>
</reference>
<gene>
    <name evidence="3" type="ORF">K1X11_009295</name>
</gene>
<accession>A0ABZ1CEF1</accession>
<evidence type="ECO:0000256" key="1">
    <source>
        <dbReference type="SAM" id="MobiDB-lite"/>
    </source>
</evidence>
<reference evidence="3 4" key="1">
    <citation type="submission" date="2021-08" db="EMBL/GenBank/DDBJ databases">
        <authorList>
            <person name="Zhang D."/>
            <person name="Zhang A."/>
            <person name="Wang L."/>
        </authorList>
    </citation>
    <scope>NUCLEOTIDE SEQUENCE [LARGE SCALE GENOMIC DNA]</scope>
    <source>
        <strain evidence="3 4">WL0086</strain>
    </source>
</reference>
<keyword evidence="4" id="KW-1185">Reference proteome</keyword>
<dbReference type="Proteomes" id="UP000738431">
    <property type="component" value="Chromosome"/>
</dbReference>
<protein>
    <submittedName>
        <fullName evidence="3">Delta-60 repeat domain-containing protein</fullName>
    </submittedName>
</protein>
<dbReference type="Gene3D" id="2.80.10.50">
    <property type="match status" value="13"/>
</dbReference>
<feature type="chain" id="PRO_5047235638" evidence="2">
    <location>
        <begin position="32"/>
        <end position="1983"/>
    </location>
</feature>
<dbReference type="RefSeq" id="WP_221029711.1">
    <property type="nucleotide sequence ID" value="NZ_CP139781.1"/>
</dbReference>
<feature type="signal peptide" evidence="2">
    <location>
        <begin position="1"/>
        <end position="31"/>
    </location>
</feature>
<feature type="compositionally biased region" description="Acidic residues" evidence="1">
    <location>
        <begin position="1157"/>
        <end position="1176"/>
    </location>
</feature>
<evidence type="ECO:0000313" key="4">
    <source>
        <dbReference type="Proteomes" id="UP000738431"/>
    </source>
</evidence>
<evidence type="ECO:0000256" key="2">
    <source>
        <dbReference type="SAM" id="SignalP"/>
    </source>
</evidence>
<keyword evidence="2" id="KW-0732">Signal</keyword>
<evidence type="ECO:0000313" key="3">
    <source>
        <dbReference type="EMBL" id="WRQ89603.1"/>
    </source>
</evidence>
<sequence>MNRFVPVSPRWSAWWLSLCLLAAASMSRATTAPVEAFDPNFNGIVHAALVQPDGAIVMGGAFTGLHPGRRGAPQTRDRLARFAPDGALDAAFAPAFDGPVRALALDATGRLLVGGGFTTVTDESGAHVRHGLVRIRVDGSVDPDFAPQFAGEATWRDAVLALAVLADGRIAVGGAFRTVATGPEATPAAHDYLALLESDGTPVAGFDPALNHEVLALAAQRDGGFIATGAFTQAGDEAVGRIARFASNGSLDTAWDVAADNLVRAIAIESDGSILLGGDFLALRGTGEAELQQQLFLARLSVDGVRDTAYHPRPDGRVTALAIEHAGTTIVGGEFTKFLPFVSQSSQSAAGFARLERDGQVDTTFRVGPSGTVNTIALQEDGGIVLGGHFVAIYDGTTGVTSTRLFGARVNETGRIDAEFTTGGEAVVLAAVQRGDGAVYVGGSFANFAGVARSGLALVQPDGTVDASFAPELNGSVTALALQDDGKLVVGGAFTTIDDVSQPYLARLNPDGSLDTSYDPQPNATVRSLLRESSGAMLVGGGFTGFTPGYDADTSGDDYEGVSRAYLARVLADGSIDEDWTPLVNASVNDIARQSDGRLLIAGGFTTVGTETRAYVARLETDGDVDEGFNPAPNGVVNSVVVDADGRILIGGEFTLLQLDDGQADDDDGDDVTDDDADRYNLARINADGSLDQTFTPTLNGAVVDLEVMDDGDILVGGEFNRYAPDPDTVYDLADSLVRLNADGTRDDSEEWNTDGSLQVILPLADGDYLLGGAFRVFYSTADRSVRTTTSLVRYAPSGVDTTAWATTASVDPARYVSALTVQRTGHVLAAGRFDDIGGVARQNVARFTADGSVLSSFNLRSDGAVHALLDRVETGIWDDLRSNIALLDANGQDLPGANYTQIDDLSGRLFAAVEEPDGSVLLGGFFTNTANTSGPNLVRLRPDGTFDPDFRPTPDATVTEILLQPDGRIVIVGSFTEVDGVEQSYAARLLSDGSYDDSFVVPAPSASISAAALQADGKVLIGGNFTTFQVDDGEEDDDDGDGATNDDTRQAYIARLNADGTLDTTFAPITDAFVGSFAIHPDGDITMGGQFTVVTSNDDDATTYARSGLARISSTGVVDADFDPSPNSAVWDLDLLDDGRLIVAGGFTLFTNLTDNENDDDDADGDEDDEGNAIADEDADVYYLARLNADGTLDTSFDPRPNATVREVHVQADGAMLVRGDFGAFFPNDAEYGLARAGVARVLPDGGIDQTFNPNPDDGTYAMLERADGSILIGGDFTRLDIEAVLYLGGAFTTLDSNDLPALARVQLDGNPDGSYRPAPNGDVNTLVATPDGRILVGGAFTQLHGQTRQRLARLASNGSLDTAFAPVINGPVRSVALDQQGGIIVTGEFSQVGGASRTRLARLWNDGALDAAWAPTVNGTVDAVAVDLAGRVLVAGAFTTANGSARAYLARFDDTGALDTTFTPSFDGRVYSVVLRADGLIGVGGDFTTVNGSTSPKLAVLGDDGTLAVAGNPATNGTVRALTIDREGRLVAGGSFTRFAGASRALLARTNAANAFGQALLVDDDGRGLTWVQTGGGASANAVSLAVSTDGETWSERGFAWRRDGSSVWRWEGNVLPIEGEYVLRVRTLTSATQFGSGSVREYYRHFIGTQPSGYGYGSTLPTRFGAITGDLGDWLPGGDGITVNPDGSGGEGGNGGGDPGDGGIDILGSRLRNLSTRVSLELDDVITVGFVVEGSAPRRVLLRAVGPGLAPYLGAGELESPRLALHNAEGAELAVNTGWQSSPQMRDWFAQAGAFSLTPGSADAVLAPVLAPGPYTLAINDEASAGGIVLAEVYDLGAVDVADRLVNLSALSRAGDGEDSLIVGFVIEGNASKTMLIRGIGPTLEDYGVSTALADVAIDVRNAAGELIARNEDWATPLDGGATATVIATQTAAVGAFALATDAADAAVLVELAPGAYTVQLQPRSEDGRDGLIEIYEVAP</sequence>
<proteinExistence type="predicted"/>
<dbReference type="PANTHER" id="PTHR31778">
    <property type="entry name" value="BUD SITE SELECTION PROTEIN RAX2"/>
    <property type="match status" value="1"/>
</dbReference>
<dbReference type="Pfam" id="PF17164">
    <property type="entry name" value="DUF5122"/>
    <property type="match status" value="18"/>
</dbReference>
<dbReference type="InterPro" id="IPR013431">
    <property type="entry name" value="Delta_60_rpt"/>
</dbReference>
<organism evidence="3 4">
    <name type="scientific">Actomonas aquatica</name>
    <dbReference type="NCBI Taxonomy" id="2866162"/>
    <lineage>
        <taxon>Bacteria</taxon>
        <taxon>Pseudomonadati</taxon>
        <taxon>Verrucomicrobiota</taxon>
        <taxon>Opitutia</taxon>
        <taxon>Opitutales</taxon>
        <taxon>Opitutaceae</taxon>
        <taxon>Actomonas</taxon>
    </lineage>
</organism>
<feature type="region of interest" description="Disordered" evidence="1">
    <location>
        <begin position="1682"/>
        <end position="1707"/>
    </location>
</feature>
<dbReference type="PANTHER" id="PTHR31778:SF2">
    <property type="entry name" value="BUD SITE SELECTION PROTEIN RAX2"/>
    <property type="match status" value="1"/>
</dbReference>
<feature type="region of interest" description="Disordered" evidence="1">
    <location>
        <begin position="1155"/>
        <end position="1176"/>
    </location>
</feature>
<dbReference type="NCBIfam" id="TIGR02608">
    <property type="entry name" value="delta_60_rpt"/>
    <property type="match status" value="14"/>
</dbReference>
<dbReference type="SUPFAM" id="SSF63829">
    <property type="entry name" value="Calcium-dependent phosphotriesterase"/>
    <property type="match status" value="2"/>
</dbReference>
<name>A0ABZ1CEF1_9BACT</name>
<dbReference type="EMBL" id="CP139781">
    <property type="protein sequence ID" value="WRQ89603.1"/>
    <property type="molecule type" value="Genomic_DNA"/>
</dbReference>